<comment type="caution">
    <text evidence="11">The sequence shown here is derived from an EMBL/GenBank/DDBJ whole genome shotgun (WGS) entry which is preliminary data.</text>
</comment>
<dbReference type="SUPFAM" id="SSF53659">
    <property type="entry name" value="Isocitrate/Isopropylmalate dehydrogenase-like"/>
    <property type="match status" value="1"/>
</dbReference>
<dbReference type="GO" id="GO:0006633">
    <property type="term" value="P:fatty acid biosynthetic process"/>
    <property type="evidence" value="ECO:0007669"/>
    <property type="project" value="InterPro"/>
</dbReference>
<comment type="subcellular location">
    <subcellularLocation>
        <location evidence="2">Cytoplasm</location>
    </subcellularLocation>
</comment>
<dbReference type="InterPro" id="IPR003664">
    <property type="entry name" value="FA_synthesis"/>
</dbReference>
<keyword evidence="6" id="KW-0443">Lipid metabolism</keyword>
<keyword evidence="7" id="KW-0594">Phospholipid biosynthesis</keyword>
<comment type="subunit">
    <text evidence="10">Homodimer. Probably interacts with PlsY.</text>
</comment>
<evidence type="ECO:0000256" key="7">
    <source>
        <dbReference type="ARBA" id="ARBA00023209"/>
    </source>
</evidence>
<keyword evidence="4" id="KW-0444">Lipid biosynthesis</keyword>
<dbReference type="GO" id="GO:0008654">
    <property type="term" value="P:phospholipid biosynthetic process"/>
    <property type="evidence" value="ECO:0007669"/>
    <property type="project" value="UniProtKB-KW"/>
</dbReference>
<dbReference type="AlphaFoldDB" id="A0A523XHR1"/>
<accession>A0A523XHR1</accession>
<comment type="catalytic activity">
    <reaction evidence="1">
        <text>a fatty acyl-[ACP] + phosphate = an acyl phosphate + holo-[ACP]</text>
        <dbReference type="Rhea" id="RHEA:42292"/>
        <dbReference type="Rhea" id="RHEA-COMP:9685"/>
        <dbReference type="Rhea" id="RHEA-COMP:14125"/>
        <dbReference type="ChEBI" id="CHEBI:43474"/>
        <dbReference type="ChEBI" id="CHEBI:59918"/>
        <dbReference type="ChEBI" id="CHEBI:64479"/>
        <dbReference type="ChEBI" id="CHEBI:138651"/>
        <dbReference type="EC" id="2.3.1.274"/>
    </reaction>
</comment>
<evidence type="ECO:0000256" key="4">
    <source>
        <dbReference type="ARBA" id="ARBA00022516"/>
    </source>
</evidence>
<dbReference type="PANTHER" id="PTHR30100:SF1">
    <property type="entry name" value="PHOSPHATE ACYLTRANSFERASE"/>
    <property type="match status" value="1"/>
</dbReference>
<keyword evidence="8" id="KW-1208">Phospholipid metabolism</keyword>
<evidence type="ECO:0000313" key="11">
    <source>
        <dbReference type="EMBL" id="TET78811.1"/>
    </source>
</evidence>
<evidence type="ECO:0000256" key="5">
    <source>
        <dbReference type="ARBA" id="ARBA00022679"/>
    </source>
</evidence>
<gene>
    <name evidence="11" type="ORF">E3J38_08015</name>
</gene>
<evidence type="ECO:0000256" key="3">
    <source>
        <dbReference type="ARBA" id="ARBA00022490"/>
    </source>
</evidence>
<keyword evidence="5 11" id="KW-0808">Transferase</keyword>
<dbReference type="Gene3D" id="3.40.718.10">
    <property type="entry name" value="Isopropylmalate Dehydrogenase"/>
    <property type="match status" value="1"/>
</dbReference>
<keyword evidence="3" id="KW-0963">Cytoplasm</keyword>
<evidence type="ECO:0000256" key="2">
    <source>
        <dbReference type="ARBA" id="ARBA00004496"/>
    </source>
</evidence>
<proteinExistence type="inferred from homology"/>
<sequence>MTRIALDAMGGDRAPDTIVQGLAEAIKDKQFSAFLIGDEKRIGKSLERYGVGRSVELVHASEVIGPDESPSMAVRRRRGSSIGVGVRMQKEGKVDAFVSAGSTGAVMAFSLLTLGRLGGVNRPAIAAFFPTKVGFSLVLDVGANSDCKPLNLLQFAMMGSIYLSYSFQRESPRVALLSMGEEDSKGNDLTLATHELLRSANLINFVGNIEASRILDGVADV</sequence>
<protein>
    <recommendedName>
        <fullName evidence="9">phosphate acyltransferase</fullName>
        <ecNumber evidence="9">2.3.1.274</ecNumber>
    </recommendedName>
</protein>
<evidence type="ECO:0000313" key="12">
    <source>
        <dbReference type="Proteomes" id="UP000315534"/>
    </source>
</evidence>
<evidence type="ECO:0000256" key="1">
    <source>
        <dbReference type="ARBA" id="ARBA00001232"/>
    </source>
</evidence>
<reference evidence="11 12" key="1">
    <citation type="submission" date="2019-03" db="EMBL/GenBank/DDBJ databases">
        <title>Metabolic potential of uncultured bacteria and archaea associated with petroleum seepage in deep-sea sediments.</title>
        <authorList>
            <person name="Dong X."/>
            <person name="Hubert C."/>
        </authorList>
    </citation>
    <scope>NUCLEOTIDE SEQUENCE [LARGE SCALE GENOMIC DNA]</scope>
    <source>
        <strain evidence="11">E29_bin36</strain>
    </source>
</reference>
<dbReference type="GO" id="GO:0043811">
    <property type="term" value="F:phosphate:acyl-[acyl carrier protein] acyltransferase activity"/>
    <property type="evidence" value="ECO:0007669"/>
    <property type="project" value="UniProtKB-EC"/>
</dbReference>
<evidence type="ECO:0000256" key="6">
    <source>
        <dbReference type="ARBA" id="ARBA00023098"/>
    </source>
</evidence>
<dbReference type="InterPro" id="IPR012281">
    <property type="entry name" value="Phospholipid_synth_PlsX-like"/>
</dbReference>
<dbReference type="Pfam" id="PF02504">
    <property type="entry name" value="FA_synthesis"/>
    <property type="match status" value="1"/>
</dbReference>
<dbReference type="EMBL" id="SOIP01000461">
    <property type="protein sequence ID" value="TET78811.1"/>
    <property type="molecule type" value="Genomic_DNA"/>
</dbReference>
<keyword evidence="11" id="KW-0012">Acyltransferase</keyword>
<dbReference type="Proteomes" id="UP000315534">
    <property type="component" value="Unassembled WGS sequence"/>
</dbReference>
<dbReference type="EC" id="2.3.1.274" evidence="9"/>
<dbReference type="HAMAP" id="MF_00019">
    <property type="entry name" value="PlsX"/>
    <property type="match status" value="1"/>
</dbReference>
<dbReference type="GO" id="GO:0005737">
    <property type="term" value="C:cytoplasm"/>
    <property type="evidence" value="ECO:0007669"/>
    <property type="project" value="UniProtKB-SubCell"/>
</dbReference>
<evidence type="ECO:0000256" key="9">
    <source>
        <dbReference type="ARBA" id="ARBA00024069"/>
    </source>
</evidence>
<evidence type="ECO:0000256" key="8">
    <source>
        <dbReference type="ARBA" id="ARBA00023264"/>
    </source>
</evidence>
<feature type="non-terminal residue" evidence="11">
    <location>
        <position position="221"/>
    </location>
</feature>
<name>A0A523XHR1_UNCT6</name>
<organism evidence="11 12">
    <name type="scientific">candidate division TA06 bacterium</name>
    <dbReference type="NCBI Taxonomy" id="2250710"/>
    <lineage>
        <taxon>Bacteria</taxon>
        <taxon>Bacteria division TA06</taxon>
    </lineage>
</organism>
<dbReference type="PANTHER" id="PTHR30100">
    <property type="entry name" value="FATTY ACID/PHOSPHOLIPID SYNTHESIS PROTEIN PLSX"/>
    <property type="match status" value="1"/>
</dbReference>
<evidence type="ECO:0000256" key="10">
    <source>
        <dbReference type="ARBA" id="ARBA00046608"/>
    </source>
</evidence>